<protein>
    <submittedName>
        <fullName evidence="5">Transketolase</fullName>
    </submittedName>
</protein>
<evidence type="ECO:0000313" key="6">
    <source>
        <dbReference type="Proteomes" id="UP000231162"/>
    </source>
</evidence>
<evidence type="ECO:0000256" key="1">
    <source>
        <dbReference type="ARBA" id="ARBA00001964"/>
    </source>
</evidence>
<dbReference type="PANTHER" id="PTHR47514">
    <property type="entry name" value="TRANSKETOLASE N-TERMINAL SECTION-RELATED"/>
    <property type="match status" value="1"/>
</dbReference>
<name>A0A2M6R928_9BACT</name>
<accession>A0A2M6R928</accession>
<dbReference type="CDD" id="cd02012">
    <property type="entry name" value="TPP_TK"/>
    <property type="match status" value="1"/>
</dbReference>
<dbReference type="Pfam" id="PF00456">
    <property type="entry name" value="Transketolase_N"/>
    <property type="match status" value="1"/>
</dbReference>
<evidence type="ECO:0000313" key="5">
    <source>
        <dbReference type="EMBL" id="PIS07006.1"/>
    </source>
</evidence>
<comment type="cofactor">
    <cofactor evidence="1">
        <name>thiamine diphosphate</name>
        <dbReference type="ChEBI" id="CHEBI:58937"/>
    </cofactor>
</comment>
<gene>
    <name evidence="5" type="ORF">COT79_01600</name>
</gene>
<dbReference type="InterPro" id="IPR005474">
    <property type="entry name" value="Transketolase_N"/>
</dbReference>
<evidence type="ECO:0000259" key="4">
    <source>
        <dbReference type="Pfam" id="PF00456"/>
    </source>
</evidence>
<sequence length="280" mass="30917">MNNPFNYSTPMLKKTAHAIRVDLIKALAHAGSGHSGGPLGLADCVAAVYFYGASIDPHNPHHPDRDRIIFSAGHYSPVIYATLAHAGYVSINHFINDYRMFGGCLDGHPNFKTPGIETASGPLGQGTSQAAGMAAAAKLDKKEWRVWLFMSDGEQQEGQVQEAAMWMGFRKLDNVIAILDANNMQIDGHVSNVLGEKWIEDNYRNYGWYIITIDGNDMKQIMRAIDEAKEVRGKPTLIIARTVPGKGVKFMENDYHWHGKPPVGKEVTEALDDLGKIRVN</sequence>
<dbReference type="EMBL" id="PEZX01000023">
    <property type="protein sequence ID" value="PIS07006.1"/>
    <property type="molecule type" value="Genomic_DNA"/>
</dbReference>
<organism evidence="5 6">
    <name type="scientific">Candidatus Berkelbacteria bacterium CG10_big_fil_rev_8_21_14_0_10_43_14</name>
    <dbReference type="NCBI Taxonomy" id="1974515"/>
    <lineage>
        <taxon>Bacteria</taxon>
        <taxon>Candidatus Berkelbacteria</taxon>
    </lineage>
</organism>
<dbReference type="AlphaFoldDB" id="A0A2M6R928"/>
<evidence type="ECO:0000256" key="3">
    <source>
        <dbReference type="ARBA" id="ARBA00023052"/>
    </source>
</evidence>
<dbReference type="Gene3D" id="3.40.50.970">
    <property type="match status" value="1"/>
</dbReference>
<proteinExistence type="inferred from homology"/>
<dbReference type="SUPFAM" id="SSF52518">
    <property type="entry name" value="Thiamin diphosphate-binding fold (THDP-binding)"/>
    <property type="match status" value="1"/>
</dbReference>
<comment type="caution">
    <text evidence="5">The sequence shown here is derived from an EMBL/GenBank/DDBJ whole genome shotgun (WGS) entry which is preliminary data.</text>
</comment>
<dbReference type="InterPro" id="IPR029061">
    <property type="entry name" value="THDP-binding"/>
</dbReference>
<evidence type="ECO:0000256" key="2">
    <source>
        <dbReference type="ARBA" id="ARBA00007131"/>
    </source>
</evidence>
<dbReference type="PANTHER" id="PTHR47514:SF1">
    <property type="entry name" value="TRANSKETOLASE N-TERMINAL SECTION-RELATED"/>
    <property type="match status" value="1"/>
</dbReference>
<comment type="similarity">
    <text evidence="2">Belongs to the transketolase family.</text>
</comment>
<feature type="domain" description="Transketolase N-terminal" evidence="4">
    <location>
        <begin position="13"/>
        <end position="275"/>
    </location>
</feature>
<reference evidence="6" key="1">
    <citation type="submission" date="2017-09" db="EMBL/GenBank/DDBJ databases">
        <title>Depth-based differentiation of microbial function through sediment-hosted aquifers and enrichment of novel symbionts in the deep terrestrial subsurface.</title>
        <authorList>
            <person name="Probst A.J."/>
            <person name="Ladd B."/>
            <person name="Jarett J.K."/>
            <person name="Geller-Mcgrath D.E."/>
            <person name="Sieber C.M.K."/>
            <person name="Emerson J.B."/>
            <person name="Anantharaman K."/>
            <person name="Thomas B.C."/>
            <person name="Malmstrom R."/>
            <person name="Stieglmeier M."/>
            <person name="Klingl A."/>
            <person name="Woyke T."/>
            <person name="Ryan C.M."/>
            <person name="Banfield J.F."/>
        </authorList>
    </citation>
    <scope>NUCLEOTIDE SEQUENCE [LARGE SCALE GENOMIC DNA]</scope>
</reference>
<keyword evidence="3" id="KW-0786">Thiamine pyrophosphate</keyword>
<dbReference type="Proteomes" id="UP000231162">
    <property type="component" value="Unassembled WGS sequence"/>
</dbReference>